<evidence type="ECO:0008006" key="3">
    <source>
        <dbReference type="Google" id="ProtNLM"/>
    </source>
</evidence>
<dbReference type="AlphaFoldDB" id="A0A3Q9JMG1"/>
<name>A0A3Q9JMG1_9GAMM</name>
<evidence type="ECO:0000313" key="2">
    <source>
        <dbReference type="Proteomes" id="UP000273143"/>
    </source>
</evidence>
<protein>
    <recommendedName>
        <fullName evidence="3">Sel1 repeat family protein</fullName>
    </recommendedName>
</protein>
<sequence length="122" mass="14249">MIYLGDSYLYRQGTIVDYGQAALYYHEAEKTNQIEAILKLADFYKAVREFSLYKHYLQKARLQGSDKATLLLAKLYVIILKEKYYVKELLTELLASSTPTMDIIFEAEQMYTQLSLIKLTKK</sequence>
<accession>A0A3Q9JMG1</accession>
<proteinExistence type="predicted"/>
<dbReference type="Gene3D" id="1.25.40.10">
    <property type="entry name" value="Tetratricopeptide repeat domain"/>
    <property type="match status" value="1"/>
</dbReference>
<evidence type="ECO:0000313" key="1">
    <source>
        <dbReference type="EMBL" id="AZS51514.1"/>
    </source>
</evidence>
<reference evidence="2" key="1">
    <citation type="submission" date="2018-06" db="EMBL/GenBank/DDBJ databases">
        <title>Complete genome of Pseudomonas insecticola strain QZS01.</title>
        <authorList>
            <person name="Wang J."/>
            <person name="Su Q."/>
        </authorList>
    </citation>
    <scope>NUCLEOTIDE SEQUENCE [LARGE SCALE GENOMIC DNA]</scope>
    <source>
        <strain evidence="2">QZS01</strain>
    </source>
</reference>
<dbReference type="EMBL" id="CP029822">
    <property type="protein sequence ID" value="AZS51514.1"/>
    <property type="molecule type" value="Genomic_DNA"/>
</dbReference>
<dbReference type="InterPro" id="IPR011990">
    <property type="entry name" value="TPR-like_helical_dom_sf"/>
</dbReference>
<dbReference type="Proteomes" id="UP000273143">
    <property type="component" value="Chromosome"/>
</dbReference>
<dbReference type="SUPFAM" id="SSF81901">
    <property type="entry name" value="HCP-like"/>
    <property type="match status" value="1"/>
</dbReference>
<keyword evidence="2" id="KW-1185">Reference proteome</keyword>
<dbReference type="KEGG" id="emo:DM558_12370"/>
<dbReference type="RefSeq" id="WP_127164264.1">
    <property type="nucleotide sequence ID" value="NZ_CP029822.1"/>
</dbReference>
<gene>
    <name evidence="1" type="ORF">DM558_12370</name>
</gene>
<organism evidence="1 2">
    <name type="scientific">Entomomonas moraniae</name>
    <dbReference type="NCBI Taxonomy" id="2213226"/>
    <lineage>
        <taxon>Bacteria</taxon>
        <taxon>Pseudomonadati</taxon>
        <taxon>Pseudomonadota</taxon>
        <taxon>Gammaproteobacteria</taxon>
        <taxon>Pseudomonadales</taxon>
        <taxon>Pseudomonadaceae</taxon>
        <taxon>Entomomonas</taxon>
    </lineage>
</organism>